<keyword evidence="3" id="KW-1185">Reference proteome</keyword>
<proteinExistence type="predicted"/>
<reference evidence="2" key="1">
    <citation type="submission" date="2018-05" db="EMBL/GenBank/DDBJ databases">
        <title>Draft genome of Mucuna pruriens seed.</title>
        <authorList>
            <person name="Nnadi N.E."/>
            <person name="Vos R."/>
            <person name="Hasami M.H."/>
            <person name="Devisetty U.K."/>
            <person name="Aguiy J.C."/>
        </authorList>
    </citation>
    <scope>NUCLEOTIDE SEQUENCE [LARGE SCALE GENOMIC DNA]</scope>
    <source>
        <strain evidence="2">JCA_2017</strain>
    </source>
</reference>
<dbReference type="OrthoDB" id="1436780at2759"/>
<comment type="caution">
    <text evidence="2">The sequence shown here is derived from an EMBL/GenBank/DDBJ whole genome shotgun (WGS) entry which is preliminary data.</text>
</comment>
<dbReference type="Proteomes" id="UP000257109">
    <property type="component" value="Unassembled WGS sequence"/>
</dbReference>
<evidence type="ECO:0000256" key="1">
    <source>
        <dbReference type="SAM" id="MobiDB-lite"/>
    </source>
</evidence>
<sequence length="115" mass="12480">MGHLLPDDEAAISPSTEGKLPFASSTSSEGKGFPSSIMYRAFKESDFLGEDSKKEGHTEQPFKGVSESVIGAILRALNITPTQLHPNSWAFVQVFELLSEDMQRAPSLGRVAVIE</sequence>
<organism evidence="2 3">
    <name type="scientific">Mucuna pruriens</name>
    <name type="common">Velvet bean</name>
    <name type="synonym">Dolichos pruriens</name>
    <dbReference type="NCBI Taxonomy" id="157652"/>
    <lineage>
        <taxon>Eukaryota</taxon>
        <taxon>Viridiplantae</taxon>
        <taxon>Streptophyta</taxon>
        <taxon>Embryophyta</taxon>
        <taxon>Tracheophyta</taxon>
        <taxon>Spermatophyta</taxon>
        <taxon>Magnoliopsida</taxon>
        <taxon>eudicotyledons</taxon>
        <taxon>Gunneridae</taxon>
        <taxon>Pentapetalae</taxon>
        <taxon>rosids</taxon>
        <taxon>fabids</taxon>
        <taxon>Fabales</taxon>
        <taxon>Fabaceae</taxon>
        <taxon>Papilionoideae</taxon>
        <taxon>50 kb inversion clade</taxon>
        <taxon>NPAAA clade</taxon>
        <taxon>indigoferoid/millettioid clade</taxon>
        <taxon>Phaseoleae</taxon>
        <taxon>Mucuna</taxon>
    </lineage>
</organism>
<feature type="region of interest" description="Disordered" evidence="1">
    <location>
        <begin position="1"/>
        <end position="34"/>
    </location>
</feature>
<gene>
    <name evidence="2" type="ORF">CR513_23793</name>
</gene>
<dbReference type="EMBL" id="QJKJ01004505">
    <property type="protein sequence ID" value="RDX93890.1"/>
    <property type="molecule type" value="Genomic_DNA"/>
</dbReference>
<feature type="non-terminal residue" evidence="2">
    <location>
        <position position="1"/>
    </location>
</feature>
<evidence type="ECO:0000313" key="3">
    <source>
        <dbReference type="Proteomes" id="UP000257109"/>
    </source>
</evidence>
<accession>A0A371GTM5</accession>
<name>A0A371GTM5_MUCPR</name>
<protein>
    <submittedName>
        <fullName evidence="2">Uncharacterized protein</fullName>
    </submittedName>
</protein>
<evidence type="ECO:0000313" key="2">
    <source>
        <dbReference type="EMBL" id="RDX93890.1"/>
    </source>
</evidence>
<dbReference type="AlphaFoldDB" id="A0A371GTM5"/>